<keyword evidence="2 7" id="KW-0808">Transferase</keyword>
<comment type="subcellular location">
    <subcellularLocation>
        <location evidence="1">Membrane</location>
        <topology evidence="1">Multi-pass membrane protein</topology>
    </subcellularLocation>
</comment>
<dbReference type="InterPro" id="IPR039859">
    <property type="entry name" value="PFA4/ZDH16/20/ERF2-like"/>
</dbReference>
<dbReference type="GO" id="GO:0005783">
    <property type="term" value="C:endoplasmic reticulum"/>
    <property type="evidence" value="ECO:0007669"/>
    <property type="project" value="TreeGrafter"/>
</dbReference>
<evidence type="ECO:0000313" key="10">
    <source>
        <dbReference type="Ensembl" id="ENSEBUP00000005438.1"/>
    </source>
</evidence>
<dbReference type="AlphaFoldDB" id="A0A8C4PYP9"/>
<keyword evidence="11" id="KW-1185">Reference proteome</keyword>
<comment type="similarity">
    <text evidence="7">Belongs to the DHHC palmitoyltransferase family.</text>
</comment>
<evidence type="ECO:0000256" key="7">
    <source>
        <dbReference type="RuleBase" id="RU079119"/>
    </source>
</evidence>
<evidence type="ECO:0000256" key="8">
    <source>
        <dbReference type="SAM" id="MobiDB-lite"/>
    </source>
</evidence>
<comment type="catalytic activity">
    <reaction evidence="7">
        <text>L-cysteinyl-[protein] + hexadecanoyl-CoA = S-hexadecanoyl-L-cysteinyl-[protein] + CoA</text>
        <dbReference type="Rhea" id="RHEA:36683"/>
        <dbReference type="Rhea" id="RHEA-COMP:10131"/>
        <dbReference type="Rhea" id="RHEA-COMP:11032"/>
        <dbReference type="ChEBI" id="CHEBI:29950"/>
        <dbReference type="ChEBI" id="CHEBI:57287"/>
        <dbReference type="ChEBI" id="CHEBI:57379"/>
        <dbReference type="ChEBI" id="CHEBI:74151"/>
        <dbReference type="EC" id="2.3.1.225"/>
    </reaction>
</comment>
<proteinExistence type="inferred from homology"/>
<evidence type="ECO:0000313" key="11">
    <source>
        <dbReference type="Proteomes" id="UP000694388"/>
    </source>
</evidence>
<dbReference type="PANTHER" id="PTHR22883:SF414">
    <property type="entry name" value="PALMITOYLTRANSFERASE ZDHHC24-RELATED"/>
    <property type="match status" value="1"/>
</dbReference>
<keyword evidence="5 7" id="KW-0472">Membrane</keyword>
<dbReference type="Pfam" id="PF01529">
    <property type="entry name" value="DHHC"/>
    <property type="match status" value="1"/>
</dbReference>
<dbReference type="GeneTree" id="ENSGT00940000164006"/>
<keyword evidence="6 7" id="KW-0012">Acyltransferase</keyword>
<reference evidence="10" key="1">
    <citation type="submission" date="2025-08" db="UniProtKB">
        <authorList>
            <consortium name="Ensembl"/>
        </authorList>
    </citation>
    <scope>IDENTIFICATION</scope>
</reference>
<organism evidence="10 11">
    <name type="scientific">Eptatretus burgeri</name>
    <name type="common">Inshore hagfish</name>
    <dbReference type="NCBI Taxonomy" id="7764"/>
    <lineage>
        <taxon>Eukaryota</taxon>
        <taxon>Metazoa</taxon>
        <taxon>Chordata</taxon>
        <taxon>Craniata</taxon>
        <taxon>Vertebrata</taxon>
        <taxon>Cyclostomata</taxon>
        <taxon>Myxini</taxon>
        <taxon>Myxiniformes</taxon>
        <taxon>Myxinidae</taxon>
        <taxon>Eptatretinae</taxon>
        <taxon>Eptatretus</taxon>
    </lineage>
</organism>
<sequence>MVGGNMLSYLPLCFSALLAVTVGAEVLMLVLNQHSSTDRYLQLTLFVALSVNLMGNVCQFVRNDPSIRGVFLHPVYAHGWRFCDQCETQVPPRSAHCFACDVCVLRRDHHCTFLSTCVGFANYRYFMGGLATLWACLLFSVIVNGRIMGILLLRDGLGLRSLFCFLVPWLMWFIGQLDSASFVFAFIADTCVAALLFVSVLLLLHVWLLVHGQTATEWRRGDWGTQRSILYMLRSWLGHRWYLVGLSPFIRSEVPGNGTEPGVPVPSPQLLQSQGSKEL</sequence>
<evidence type="ECO:0000256" key="5">
    <source>
        <dbReference type="ARBA" id="ARBA00023136"/>
    </source>
</evidence>
<dbReference type="GO" id="GO:0016020">
    <property type="term" value="C:membrane"/>
    <property type="evidence" value="ECO:0007669"/>
    <property type="project" value="UniProtKB-SubCell"/>
</dbReference>
<feature type="transmembrane region" description="Helical" evidence="7">
    <location>
        <begin position="125"/>
        <end position="145"/>
    </location>
</feature>
<dbReference type="PANTHER" id="PTHR22883">
    <property type="entry name" value="ZINC FINGER DHHC DOMAIN CONTAINING PROTEIN"/>
    <property type="match status" value="1"/>
</dbReference>
<dbReference type="Proteomes" id="UP000694388">
    <property type="component" value="Unplaced"/>
</dbReference>
<keyword evidence="4 7" id="KW-1133">Transmembrane helix</keyword>
<dbReference type="GO" id="GO:0006612">
    <property type="term" value="P:protein targeting to membrane"/>
    <property type="evidence" value="ECO:0007669"/>
    <property type="project" value="TreeGrafter"/>
</dbReference>
<feature type="region of interest" description="Disordered" evidence="8">
    <location>
        <begin position="258"/>
        <end position="279"/>
    </location>
</feature>
<comment type="domain">
    <text evidence="7">The DHHC domain is required for palmitoyltransferase activity.</text>
</comment>
<reference evidence="10" key="2">
    <citation type="submission" date="2025-09" db="UniProtKB">
        <authorList>
            <consortium name="Ensembl"/>
        </authorList>
    </citation>
    <scope>IDENTIFICATION</scope>
</reference>
<feature type="domain" description="Palmitoyltransferase DHHC" evidence="9">
    <location>
        <begin position="80"/>
        <end position="219"/>
    </location>
</feature>
<keyword evidence="3 7" id="KW-0812">Transmembrane</keyword>
<protein>
    <recommendedName>
        <fullName evidence="7">Palmitoyltransferase</fullName>
        <ecNumber evidence="7">2.3.1.225</ecNumber>
    </recommendedName>
</protein>
<feature type="compositionally biased region" description="Polar residues" evidence="8">
    <location>
        <begin position="269"/>
        <end position="279"/>
    </location>
</feature>
<feature type="transmembrane region" description="Helical" evidence="7">
    <location>
        <begin position="181"/>
        <end position="210"/>
    </location>
</feature>
<dbReference type="GO" id="GO:0005794">
    <property type="term" value="C:Golgi apparatus"/>
    <property type="evidence" value="ECO:0007669"/>
    <property type="project" value="TreeGrafter"/>
</dbReference>
<feature type="transmembrane region" description="Helical" evidence="7">
    <location>
        <begin position="6"/>
        <end position="31"/>
    </location>
</feature>
<dbReference type="PROSITE" id="PS50216">
    <property type="entry name" value="DHHC"/>
    <property type="match status" value="1"/>
</dbReference>
<evidence type="ECO:0000256" key="6">
    <source>
        <dbReference type="ARBA" id="ARBA00023315"/>
    </source>
</evidence>
<evidence type="ECO:0000256" key="1">
    <source>
        <dbReference type="ARBA" id="ARBA00004141"/>
    </source>
</evidence>
<dbReference type="InterPro" id="IPR001594">
    <property type="entry name" value="Palmitoyltrfase_DHHC"/>
</dbReference>
<evidence type="ECO:0000256" key="3">
    <source>
        <dbReference type="ARBA" id="ARBA00022692"/>
    </source>
</evidence>
<name>A0A8C4PYP9_EPTBU</name>
<evidence type="ECO:0000259" key="9">
    <source>
        <dbReference type="Pfam" id="PF01529"/>
    </source>
</evidence>
<feature type="transmembrane region" description="Helical" evidence="7">
    <location>
        <begin position="157"/>
        <end position="175"/>
    </location>
</feature>
<evidence type="ECO:0000256" key="2">
    <source>
        <dbReference type="ARBA" id="ARBA00022679"/>
    </source>
</evidence>
<accession>A0A8C4PYP9</accession>
<dbReference type="GO" id="GO:0019706">
    <property type="term" value="F:protein-cysteine S-palmitoyltransferase activity"/>
    <property type="evidence" value="ECO:0007669"/>
    <property type="project" value="UniProtKB-EC"/>
</dbReference>
<dbReference type="EC" id="2.3.1.225" evidence="7"/>
<evidence type="ECO:0000256" key="4">
    <source>
        <dbReference type="ARBA" id="ARBA00022989"/>
    </source>
</evidence>
<dbReference type="OMA" id="RMHLTWL"/>
<dbReference type="Ensembl" id="ENSEBUT00000005876.1">
    <property type="protein sequence ID" value="ENSEBUP00000005438.1"/>
    <property type="gene ID" value="ENSEBUG00000003706.1"/>
</dbReference>